<protein>
    <submittedName>
        <fullName evidence="1">Uncharacterized protein</fullName>
    </submittedName>
</protein>
<comment type="caution">
    <text evidence="1">The sequence shown here is derived from an EMBL/GenBank/DDBJ whole genome shotgun (WGS) entry which is preliminary data.</text>
</comment>
<keyword evidence="2" id="KW-1185">Reference proteome</keyword>
<name>A0A916V0D1_9BURK</name>
<evidence type="ECO:0000313" key="1">
    <source>
        <dbReference type="EMBL" id="GGD00257.1"/>
    </source>
</evidence>
<proteinExistence type="predicted"/>
<accession>A0A916V0D1</accession>
<sequence>MRTEHDKGIVELSVFRDFAQRSGLPVLDTSIEKRSGDSEPDILCTLGDEGKVAFEMVEICDPMLAANIAYSLAGGAGTVPVATDPSIRIVCKKLSKTYRTACPVELVCYTNGRTKTADDEIFAAIQPWFSAIKGPFRRAWLLGKRELYEVWSL</sequence>
<gene>
    <name evidence="1" type="ORF">GCM10011396_54730</name>
</gene>
<reference evidence="1" key="1">
    <citation type="journal article" date="2014" name="Int. J. Syst. Evol. Microbiol.">
        <title>Complete genome sequence of Corynebacterium casei LMG S-19264T (=DSM 44701T), isolated from a smear-ripened cheese.</title>
        <authorList>
            <consortium name="US DOE Joint Genome Institute (JGI-PGF)"/>
            <person name="Walter F."/>
            <person name="Albersmeier A."/>
            <person name="Kalinowski J."/>
            <person name="Ruckert C."/>
        </authorList>
    </citation>
    <scope>NUCLEOTIDE SEQUENCE</scope>
    <source>
        <strain evidence="1">CGMCC 1.10998</strain>
    </source>
</reference>
<organism evidence="1 2">
    <name type="scientific">Undibacterium terreum</name>
    <dbReference type="NCBI Taxonomy" id="1224302"/>
    <lineage>
        <taxon>Bacteria</taxon>
        <taxon>Pseudomonadati</taxon>
        <taxon>Pseudomonadota</taxon>
        <taxon>Betaproteobacteria</taxon>
        <taxon>Burkholderiales</taxon>
        <taxon>Oxalobacteraceae</taxon>
        <taxon>Undibacterium</taxon>
    </lineage>
</organism>
<evidence type="ECO:0000313" key="2">
    <source>
        <dbReference type="Proteomes" id="UP000637423"/>
    </source>
</evidence>
<dbReference type="AlphaFoldDB" id="A0A916V0D1"/>
<dbReference type="RefSeq" id="WP_188569338.1">
    <property type="nucleotide sequence ID" value="NZ_BMED01000008.1"/>
</dbReference>
<reference evidence="1" key="2">
    <citation type="submission" date="2020-09" db="EMBL/GenBank/DDBJ databases">
        <authorList>
            <person name="Sun Q."/>
            <person name="Zhou Y."/>
        </authorList>
    </citation>
    <scope>NUCLEOTIDE SEQUENCE</scope>
    <source>
        <strain evidence="1">CGMCC 1.10998</strain>
    </source>
</reference>
<dbReference type="EMBL" id="BMED01000008">
    <property type="protein sequence ID" value="GGD00257.1"/>
    <property type="molecule type" value="Genomic_DNA"/>
</dbReference>
<dbReference type="Proteomes" id="UP000637423">
    <property type="component" value="Unassembled WGS sequence"/>
</dbReference>